<dbReference type="InterPro" id="IPR029069">
    <property type="entry name" value="HotDog_dom_sf"/>
</dbReference>
<evidence type="ECO:0000313" key="1">
    <source>
        <dbReference type="EMBL" id="MDA0158993.1"/>
    </source>
</evidence>
<evidence type="ECO:0000313" key="2">
    <source>
        <dbReference type="Proteomes" id="UP001149140"/>
    </source>
</evidence>
<accession>A0A9X3MSS1</accession>
<dbReference type="Proteomes" id="UP001149140">
    <property type="component" value="Unassembled WGS sequence"/>
</dbReference>
<keyword evidence="2" id="KW-1185">Reference proteome</keyword>
<dbReference type="PANTHER" id="PTHR43664">
    <property type="entry name" value="MONOAMINE OXIDASE-RELATED"/>
    <property type="match status" value="1"/>
</dbReference>
<protein>
    <submittedName>
        <fullName evidence="1">MaoC family dehydratase</fullName>
    </submittedName>
</protein>
<dbReference type="Gene3D" id="3.10.129.10">
    <property type="entry name" value="Hotdog Thioesterase"/>
    <property type="match status" value="2"/>
</dbReference>
<dbReference type="SUPFAM" id="SSF54637">
    <property type="entry name" value="Thioesterase/thiol ester dehydrase-isomerase"/>
    <property type="match status" value="2"/>
</dbReference>
<name>A0A9X3MSS1_9ACTN</name>
<dbReference type="CDD" id="cd03451">
    <property type="entry name" value="FkbR2"/>
    <property type="match status" value="1"/>
</dbReference>
<dbReference type="PANTHER" id="PTHR43664:SF1">
    <property type="entry name" value="BETA-METHYLMALYL-COA DEHYDRATASE"/>
    <property type="match status" value="1"/>
</dbReference>
<dbReference type="RefSeq" id="WP_270037643.1">
    <property type="nucleotide sequence ID" value="NZ_JAPDOD010000001.1"/>
</dbReference>
<organism evidence="1 2">
    <name type="scientific">Solirubrobacter ginsenosidimutans</name>
    <dbReference type="NCBI Taxonomy" id="490573"/>
    <lineage>
        <taxon>Bacteria</taxon>
        <taxon>Bacillati</taxon>
        <taxon>Actinomycetota</taxon>
        <taxon>Thermoleophilia</taxon>
        <taxon>Solirubrobacterales</taxon>
        <taxon>Solirubrobacteraceae</taxon>
        <taxon>Solirubrobacter</taxon>
    </lineage>
</organism>
<dbReference type="EMBL" id="JAPDOD010000001">
    <property type="protein sequence ID" value="MDA0158993.1"/>
    <property type="molecule type" value="Genomic_DNA"/>
</dbReference>
<dbReference type="InterPro" id="IPR052342">
    <property type="entry name" value="MCH/BMMD"/>
</dbReference>
<proteinExistence type="predicted"/>
<sequence>MTAIQVSGPYFEDLRVGYVERRAPAITLTEGHAALHQAILGGRLRLALDAPLAYRVLGAERPLAHPALVCDTAIGQSTLLTQRVIANLFYRGLRLHRAPLIGDTLHTATEVVALKQNRPRPDRAATGLAVLRIHTVDQQERLVLDFTRCAMLPLRDPAAVTGHADDIHAGTPDLDPALLAEAIAGWDLAPLRSQGPAFADFREGTTWEIDGGDVVSSAPELARLTTNVALAHHDRAAGQGGRRLVYGGHTIGLAAAQLTRALPDLAFILAWHSCDHLAPVFEDDVLTSTVHLEQRTPLSDSGGLLHLRSQVSARRADGTSADVLDWRLIAAHA</sequence>
<reference evidence="1" key="1">
    <citation type="submission" date="2022-10" db="EMBL/GenBank/DDBJ databases">
        <title>The WGS of Solirubrobacter ginsenosidimutans DSM 21036.</title>
        <authorList>
            <person name="Jiang Z."/>
        </authorList>
    </citation>
    <scope>NUCLEOTIDE SEQUENCE</scope>
    <source>
        <strain evidence="1">DSM 21036</strain>
    </source>
</reference>
<comment type="caution">
    <text evidence="1">The sequence shown here is derived from an EMBL/GenBank/DDBJ whole genome shotgun (WGS) entry which is preliminary data.</text>
</comment>
<gene>
    <name evidence="1" type="ORF">OM076_01850</name>
</gene>
<dbReference type="AlphaFoldDB" id="A0A9X3MSS1"/>